<evidence type="ECO:0000256" key="3">
    <source>
        <dbReference type="ARBA" id="ARBA00022741"/>
    </source>
</evidence>
<protein>
    <submittedName>
        <fullName evidence="6">Fatty-acid-CoA ligase FadD</fullName>
    </submittedName>
</protein>
<dbReference type="InterPro" id="IPR045851">
    <property type="entry name" value="AMP-bd_C_sf"/>
</dbReference>
<dbReference type="Gene3D" id="3.40.50.12780">
    <property type="entry name" value="N-terminal domain of ligase-like"/>
    <property type="match status" value="1"/>
</dbReference>
<reference evidence="7" key="1">
    <citation type="journal article" date="2019" name="Int. J. Syst. Evol. Microbiol.">
        <title>The Global Catalogue of Microorganisms (GCM) 10K type strain sequencing project: providing services to taxonomists for standard genome sequencing and annotation.</title>
        <authorList>
            <consortium name="The Broad Institute Genomics Platform"/>
            <consortium name="The Broad Institute Genome Sequencing Center for Infectious Disease"/>
            <person name="Wu L."/>
            <person name="Ma J."/>
        </authorList>
    </citation>
    <scope>NUCLEOTIDE SEQUENCE [LARGE SCALE GENOMIC DNA]</scope>
    <source>
        <strain evidence="7">NBRC 105857</strain>
    </source>
</reference>
<keyword evidence="2 6" id="KW-0436">Ligase</keyword>
<keyword evidence="3" id="KW-0547">Nucleotide-binding</keyword>
<dbReference type="PANTHER" id="PTHR43107:SF15">
    <property type="entry name" value="FATTY ACID TRANSPORT PROTEIN 3, ISOFORM A"/>
    <property type="match status" value="1"/>
</dbReference>
<dbReference type="InterPro" id="IPR020845">
    <property type="entry name" value="AMP-binding_CS"/>
</dbReference>
<comment type="similarity">
    <text evidence="1">Belongs to the ATP-dependent AMP-binding enzyme family.</text>
</comment>
<dbReference type="SUPFAM" id="SSF56801">
    <property type="entry name" value="Acetyl-CoA synthetase-like"/>
    <property type="match status" value="1"/>
</dbReference>
<proteinExistence type="inferred from homology"/>
<dbReference type="InterPro" id="IPR042099">
    <property type="entry name" value="ANL_N_sf"/>
</dbReference>
<dbReference type="Gene3D" id="3.30.300.30">
    <property type="match status" value="1"/>
</dbReference>
<evidence type="ECO:0000313" key="7">
    <source>
        <dbReference type="Proteomes" id="UP001156664"/>
    </source>
</evidence>
<name>A0ABQ5YUY3_9BURK</name>
<accession>A0ABQ5YUY3</accession>
<dbReference type="Proteomes" id="UP001156664">
    <property type="component" value="Unassembled WGS sequence"/>
</dbReference>
<dbReference type="InterPro" id="IPR000873">
    <property type="entry name" value="AMP-dep_synth/lig_dom"/>
</dbReference>
<dbReference type="PROSITE" id="PS00455">
    <property type="entry name" value="AMP_BINDING"/>
    <property type="match status" value="1"/>
</dbReference>
<gene>
    <name evidence="6" type="ORF">GCM10007875_27810</name>
</gene>
<dbReference type="EMBL" id="BSOJ01000038">
    <property type="protein sequence ID" value="GLR27689.1"/>
    <property type="molecule type" value="Genomic_DNA"/>
</dbReference>
<evidence type="ECO:0000256" key="2">
    <source>
        <dbReference type="ARBA" id="ARBA00022598"/>
    </source>
</evidence>
<keyword evidence="7" id="KW-1185">Reference proteome</keyword>
<dbReference type="PANTHER" id="PTHR43107">
    <property type="entry name" value="LONG-CHAIN FATTY ACID TRANSPORT PROTEIN"/>
    <property type="match status" value="1"/>
</dbReference>
<dbReference type="NCBIfam" id="NF006134">
    <property type="entry name" value="PRK08279.1"/>
    <property type="match status" value="1"/>
</dbReference>
<evidence type="ECO:0000313" key="6">
    <source>
        <dbReference type="EMBL" id="GLR27689.1"/>
    </source>
</evidence>
<feature type="domain" description="AMP-dependent synthetase/ligase" evidence="5">
    <location>
        <begin position="49"/>
        <end position="386"/>
    </location>
</feature>
<comment type="caution">
    <text evidence="6">The sequence shown here is derived from an EMBL/GenBank/DDBJ whole genome shotgun (WGS) entry which is preliminary data.</text>
</comment>
<sequence>MSHQRKTVSALDIGFGALSFLPDLPNVVKQLFDMALLTKSSRKSLGLVFEQTAARYADRLFIRTAHATLTYQQANERANQIARALIALNVRAGEAVALMGENSEELLLAVLGIVKLGAVAALINNNQQGKVLAHSVGLVTPKVMLIGASCIGAVESLVQAGEPAMTGVQMVALEKSSDKVWLSDFSGLLTCQSKDNLGVTQQLLASSPAFYIFTSGTTGLPKASIMSHYRWLQAMCGMSSVVRLQPDDVFYCCLPLYHNNALTVSLGVVLAAGACFALDVKFSASRFWDRIRSFEATAFCYIGELLRYLMNQPGSMNDCNHAVRLIVGNGLRPEIWAAFESRFGIHDIYEFYGASESNLGFMNAFGLRETVGFSPIPYEIIECDPDTELPVRDARGFARKVGRGQVGLLVSKVTERRPFDGYTDTTANEKKLLRSLFRRGDCWFNSGDLVRRQGWQHIQFVDRLGDTFRWKGENVATSEVEGILSQVEWIEHGAVYGVQVRGADGRAGMAAITLKAGCEFDGEGLAACLFENLPRYAVPLFVRITGDAQTTGTFKYQKVQLKAEGYDAKKVSDPLFKLDDKADPPTYVAMN</sequence>
<dbReference type="GO" id="GO:0016874">
    <property type="term" value="F:ligase activity"/>
    <property type="evidence" value="ECO:0007669"/>
    <property type="project" value="UniProtKB-KW"/>
</dbReference>
<keyword evidence="4" id="KW-0067">ATP-binding</keyword>
<evidence type="ECO:0000256" key="4">
    <source>
        <dbReference type="ARBA" id="ARBA00022840"/>
    </source>
</evidence>
<evidence type="ECO:0000256" key="1">
    <source>
        <dbReference type="ARBA" id="ARBA00006432"/>
    </source>
</evidence>
<dbReference type="Pfam" id="PF00501">
    <property type="entry name" value="AMP-binding"/>
    <property type="match status" value="1"/>
</dbReference>
<dbReference type="RefSeq" id="WP_284282547.1">
    <property type="nucleotide sequence ID" value="NZ_BSOJ01000038.1"/>
</dbReference>
<organism evidence="6 7">
    <name type="scientific">Limnobacter litoralis</name>
    <dbReference type="NCBI Taxonomy" id="481366"/>
    <lineage>
        <taxon>Bacteria</taxon>
        <taxon>Pseudomonadati</taxon>
        <taxon>Pseudomonadota</taxon>
        <taxon>Betaproteobacteria</taxon>
        <taxon>Burkholderiales</taxon>
        <taxon>Burkholderiaceae</taxon>
        <taxon>Limnobacter</taxon>
    </lineage>
</organism>
<evidence type="ECO:0000259" key="5">
    <source>
        <dbReference type="Pfam" id="PF00501"/>
    </source>
</evidence>